<dbReference type="STRING" id="103827.A0A158RAK5"/>
<feature type="region of interest" description="Disordered" evidence="1">
    <location>
        <begin position="1"/>
        <end position="21"/>
    </location>
</feature>
<dbReference type="EMBL" id="UYYF01000001">
    <property type="protein sequence ID" value="VDM94788.1"/>
    <property type="molecule type" value="Genomic_DNA"/>
</dbReference>
<dbReference type="AlphaFoldDB" id="A0A158RAK5"/>
<organism evidence="4">
    <name type="scientific">Thelazia callipaeda</name>
    <name type="common">Oriental eyeworm</name>
    <name type="synonym">Parasitic nematode</name>
    <dbReference type="NCBI Taxonomy" id="103827"/>
    <lineage>
        <taxon>Eukaryota</taxon>
        <taxon>Metazoa</taxon>
        <taxon>Ecdysozoa</taxon>
        <taxon>Nematoda</taxon>
        <taxon>Chromadorea</taxon>
        <taxon>Rhabditida</taxon>
        <taxon>Spirurina</taxon>
        <taxon>Spiruromorpha</taxon>
        <taxon>Thelazioidea</taxon>
        <taxon>Thelaziidae</taxon>
        <taxon>Thelazia</taxon>
    </lineage>
</organism>
<feature type="region of interest" description="Disordered" evidence="1">
    <location>
        <begin position="149"/>
        <end position="273"/>
    </location>
</feature>
<sequence length="382" mass="44217">MDNLTGISEDSDYTSDVSFPVHNPNSSVHQWDSHLHPSRNSRQYDKIFLQFEQASYEDEEDAYRQQYDLVDDAHGRQVQKSDEYYDGHAAETNASTSHYADIDVPVKQQSVLQNAYDTDHIDQCISSEMYPNSCNNEYRHKRHRSTGELDDYFLPSTSGEQFQNDDYRDGPDSSREHWEDENGDWTEEQEPLSYNSRPQPSHPAMYPVSRRYQIEDEEEEHWSDPSIVAQKRFSSTTSQYDMPPSESERDSFSRTETDHYAKESDGQTSAVSEQSIPLANGTIGGFHCCNQPHNSLEKDVKESVENEFNHTFDTEYKQEPKSHPATSLVFLQTDKNSRNQPSDSQLRSKRNYRDLWHQAYSEACRKLGIKALVADREQLFGS</sequence>
<feature type="compositionally biased region" description="Basic and acidic residues" evidence="1">
    <location>
        <begin position="165"/>
        <end position="180"/>
    </location>
</feature>
<dbReference type="Proteomes" id="UP000276776">
    <property type="component" value="Unassembled WGS sequence"/>
</dbReference>
<feature type="compositionally biased region" description="Polar residues" evidence="1">
    <location>
        <begin position="155"/>
        <end position="164"/>
    </location>
</feature>
<keyword evidence="3" id="KW-1185">Reference proteome</keyword>
<gene>
    <name evidence="2" type="ORF">TCLT_LOCUS6</name>
</gene>
<feature type="compositionally biased region" description="Polar residues" evidence="1">
    <location>
        <begin position="331"/>
        <end position="345"/>
    </location>
</feature>
<protein>
    <submittedName>
        <fullName evidence="4">AP2/ERF domain-containing protein</fullName>
    </submittedName>
</protein>
<reference evidence="2 3" key="2">
    <citation type="submission" date="2018-11" db="EMBL/GenBank/DDBJ databases">
        <authorList>
            <consortium name="Pathogen Informatics"/>
        </authorList>
    </citation>
    <scope>NUCLEOTIDE SEQUENCE [LARGE SCALE GENOMIC DNA]</scope>
</reference>
<feature type="compositionally biased region" description="Acidic residues" evidence="1">
    <location>
        <begin position="181"/>
        <end position="190"/>
    </location>
</feature>
<evidence type="ECO:0000313" key="3">
    <source>
        <dbReference type="Proteomes" id="UP000276776"/>
    </source>
</evidence>
<dbReference type="OrthoDB" id="5831756at2759"/>
<evidence type="ECO:0000313" key="2">
    <source>
        <dbReference type="EMBL" id="VDM94788.1"/>
    </source>
</evidence>
<proteinExistence type="predicted"/>
<evidence type="ECO:0000256" key="1">
    <source>
        <dbReference type="SAM" id="MobiDB-lite"/>
    </source>
</evidence>
<dbReference type="WBParaSite" id="TCLT_0000000501-mRNA-1">
    <property type="protein sequence ID" value="TCLT_0000000501-mRNA-1"/>
    <property type="gene ID" value="TCLT_0000000501"/>
</dbReference>
<accession>A0A158RAK5</accession>
<dbReference type="OMA" id="VHQWDSH"/>
<feature type="region of interest" description="Disordered" evidence="1">
    <location>
        <begin position="331"/>
        <end position="350"/>
    </location>
</feature>
<evidence type="ECO:0000313" key="4">
    <source>
        <dbReference type="WBParaSite" id="TCLT_0000000501-mRNA-1"/>
    </source>
</evidence>
<reference evidence="4" key="1">
    <citation type="submission" date="2016-04" db="UniProtKB">
        <authorList>
            <consortium name="WormBaseParasite"/>
        </authorList>
    </citation>
    <scope>IDENTIFICATION</scope>
</reference>
<name>A0A158RAK5_THECL</name>
<feature type="compositionally biased region" description="Basic and acidic residues" evidence="1">
    <location>
        <begin position="246"/>
        <end position="265"/>
    </location>
</feature>